<dbReference type="EMBL" id="FILL01000021">
    <property type="protein sequence ID" value="CYX81969.1"/>
    <property type="molecule type" value="Genomic_DNA"/>
</dbReference>
<dbReference type="Proteomes" id="UP000073200">
    <property type="component" value="Unassembled WGS sequence"/>
</dbReference>
<gene>
    <name evidence="1" type="ORF">ERS132421_01193</name>
    <name evidence="2" type="ORF">ERS132521_01908</name>
    <name evidence="3" type="ORF">FAJ34_09915</name>
</gene>
<accession>A0A0Z8WWT9</accession>
<dbReference type="RefSeq" id="WP_024408638.1">
    <property type="nucleotide sequence ID" value="NZ_CEHP01000051.1"/>
</dbReference>
<dbReference type="AlphaFoldDB" id="A0A0Z8WWT9"/>
<protein>
    <recommendedName>
        <fullName evidence="7">ParB/Sulfiredoxin domain-containing protein</fullName>
    </recommendedName>
</protein>
<name>A0A0Z8WWT9_STRSU</name>
<dbReference type="Proteomes" id="UP000305768">
    <property type="component" value="Unassembled WGS sequence"/>
</dbReference>
<evidence type="ECO:0000313" key="3">
    <source>
        <dbReference type="EMBL" id="TII05782.1"/>
    </source>
</evidence>
<dbReference type="EMBL" id="SSXP01000017">
    <property type="protein sequence ID" value="TII05782.1"/>
    <property type="molecule type" value="Genomic_DNA"/>
</dbReference>
<reference evidence="4 5" key="1">
    <citation type="submission" date="2016-02" db="EMBL/GenBank/DDBJ databases">
        <authorList>
            <consortium name="Pathogen Informatics"/>
        </authorList>
    </citation>
    <scope>NUCLEOTIDE SEQUENCE [LARGE SCALE GENOMIC DNA]</scope>
    <source>
        <strain evidence="1 5">LSS59</strain>
        <strain evidence="2 4">SS975</strain>
    </source>
</reference>
<evidence type="ECO:0000313" key="1">
    <source>
        <dbReference type="EMBL" id="CYU96277.1"/>
    </source>
</evidence>
<evidence type="ECO:0000313" key="5">
    <source>
        <dbReference type="Proteomes" id="UP000073200"/>
    </source>
</evidence>
<evidence type="ECO:0000313" key="6">
    <source>
        <dbReference type="Proteomes" id="UP000305768"/>
    </source>
</evidence>
<evidence type="ECO:0008006" key="7">
    <source>
        <dbReference type="Google" id="ProtNLM"/>
    </source>
</evidence>
<evidence type="ECO:0000313" key="2">
    <source>
        <dbReference type="EMBL" id="CYX81969.1"/>
    </source>
</evidence>
<dbReference type="Proteomes" id="UP000072353">
    <property type="component" value="Unassembled WGS sequence"/>
</dbReference>
<organism evidence="1 5">
    <name type="scientific">Streptococcus suis</name>
    <dbReference type="NCBI Taxonomy" id="1307"/>
    <lineage>
        <taxon>Bacteria</taxon>
        <taxon>Bacillati</taxon>
        <taxon>Bacillota</taxon>
        <taxon>Bacilli</taxon>
        <taxon>Lactobacillales</taxon>
        <taxon>Streptococcaceae</taxon>
        <taxon>Streptococcus</taxon>
    </lineage>
</organism>
<reference evidence="3 6" key="2">
    <citation type="submission" date="2019-04" db="EMBL/GenBank/DDBJ databases">
        <title>Genome analysis of Streptococcus suis strain WUSS425.</title>
        <authorList>
            <person name="Chen H."/>
            <person name="Gao X."/>
            <person name="Wu Z."/>
        </authorList>
    </citation>
    <scope>NUCLEOTIDE SEQUENCE [LARGE SCALE GENOMIC DNA]</scope>
    <source>
        <strain evidence="3 6">WUSS425</strain>
    </source>
</reference>
<dbReference type="EMBL" id="FIHG01000006">
    <property type="protein sequence ID" value="CYU96277.1"/>
    <property type="molecule type" value="Genomic_DNA"/>
</dbReference>
<evidence type="ECO:0000313" key="4">
    <source>
        <dbReference type="Proteomes" id="UP000072353"/>
    </source>
</evidence>
<proteinExistence type="predicted"/>
<sequence>MDKQILDTIDFSKISSISPYVKRVSPNDVFFSTLQMEGFSWNHNNNNQNFYKKIVSNLNKVEQLLDRGLDLDSIKQRYPESAAIIDGNYGTNTIQVYQTSDGKFLFSGNDGRHRLRMAQKLNIPSVTVKIIGVYRQPILTTSSIPTPSPLISTSSGIATMELLGEGIIHIHKQIEVQQSSFNNESARLNHLGKLVSYYFSDQDEGRLIVDLLNSKQTTLNNLNKILSGVQQILEEYRKKINS</sequence>